<keyword evidence="6" id="KW-0378">Hydrolase</keyword>
<evidence type="ECO:0000259" key="8">
    <source>
        <dbReference type="SMART" id="SM00382"/>
    </source>
</evidence>
<protein>
    <submittedName>
        <fullName evidence="9">ATP-dependent zinc metalloprotease FTSH 3, mitochondrial-like protein</fullName>
    </submittedName>
</protein>
<dbReference type="Gene3D" id="3.40.50.300">
    <property type="entry name" value="P-loop containing nucleotide triphosphate hydrolases"/>
    <property type="match status" value="1"/>
</dbReference>
<evidence type="ECO:0000256" key="4">
    <source>
        <dbReference type="ARBA" id="ARBA00022833"/>
    </source>
</evidence>
<dbReference type="Proteomes" id="UP000815325">
    <property type="component" value="Unassembled WGS sequence"/>
</dbReference>
<dbReference type="InterPro" id="IPR027417">
    <property type="entry name" value="P-loop_NTPase"/>
</dbReference>
<keyword evidence="10" id="KW-1185">Reference proteome</keyword>
<feature type="compositionally biased region" description="Gly residues" evidence="7">
    <location>
        <begin position="656"/>
        <end position="665"/>
    </location>
</feature>
<evidence type="ECO:0000313" key="9">
    <source>
        <dbReference type="EMBL" id="KAF5837820.1"/>
    </source>
</evidence>
<name>A0ABQ7GT79_DUNSA</name>
<keyword evidence="6" id="KW-0645">Protease</keyword>
<evidence type="ECO:0000256" key="5">
    <source>
        <dbReference type="ARBA" id="ARBA00022840"/>
    </source>
</evidence>
<dbReference type="PANTHER" id="PTHR43655">
    <property type="entry name" value="ATP-DEPENDENT PROTEASE"/>
    <property type="match status" value="1"/>
</dbReference>
<dbReference type="Gene3D" id="1.20.58.760">
    <property type="entry name" value="Peptidase M41"/>
    <property type="match status" value="1"/>
</dbReference>
<evidence type="ECO:0000256" key="3">
    <source>
        <dbReference type="ARBA" id="ARBA00022741"/>
    </source>
</evidence>
<dbReference type="Pfam" id="PF00004">
    <property type="entry name" value="AAA"/>
    <property type="match status" value="1"/>
</dbReference>
<dbReference type="SUPFAM" id="SSF140990">
    <property type="entry name" value="FtsH protease domain-like"/>
    <property type="match status" value="1"/>
</dbReference>
<evidence type="ECO:0000256" key="7">
    <source>
        <dbReference type="SAM" id="MobiDB-lite"/>
    </source>
</evidence>
<feature type="region of interest" description="Disordered" evidence="7">
    <location>
        <begin position="281"/>
        <end position="304"/>
    </location>
</feature>
<gene>
    <name evidence="9" type="ORF">DUNSADRAFT_3836</name>
</gene>
<dbReference type="InterPro" id="IPR000642">
    <property type="entry name" value="Peptidase_M41"/>
</dbReference>
<feature type="region of interest" description="Disordered" evidence="7">
    <location>
        <begin position="629"/>
        <end position="678"/>
    </location>
</feature>
<dbReference type="EMBL" id="MU069602">
    <property type="protein sequence ID" value="KAF5837820.1"/>
    <property type="molecule type" value="Genomic_DNA"/>
</dbReference>
<dbReference type="PANTHER" id="PTHR43655:SF2">
    <property type="entry name" value="AFG3 LIKE MATRIX AAA PEPTIDASE SUBUNIT 2, ISOFORM A"/>
    <property type="match status" value="1"/>
</dbReference>
<evidence type="ECO:0000256" key="1">
    <source>
        <dbReference type="ARBA" id="ARBA00001947"/>
    </source>
</evidence>
<keyword evidence="5" id="KW-0067">ATP-binding</keyword>
<dbReference type="SUPFAM" id="SSF52540">
    <property type="entry name" value="P-loop containing nucleoside triphosphate hydrolases"/>
    <property type="match status" value="1"/>
</dbReference>
<accession>A0ABQ7GT79</accession>
<keyword evidence="3" id="KW-0547">Nucleotide-binding</keyword>
<dbReference type="InterPro" id="IPR003593">
    <property type="entry name" value="AAA+_ATPase"/>
</dbReference>
<comment type="cofactor">
    <cofactor evidence="1">
        <name>Zn(2+)</name>
        <dbReference type="ChEBI" id="CHEBI:29105"/>
    </cofactor>
</comment>
<dbReference type="Pfam" id="PF01434">
    <property type="entry name" value="Peptidase_M41"/>
    <property type="match status" value="1"/>
</dbReference>
<reference evidence="9" key="1">
    <citation type="submission" date="2017-08" db="EMBL/GenBank/DDBJ databases">
        <authorList>
            <person name="Polle J.E."/>
            <person name="Barry K."/>
            <person name="Cushman J."/>
            <person name="Schmutz J."/>
            <person name="Tran D."/>
            <person name="Hathwaick L.T."/>
            <person name="Yim W.C."/>
            <person name="Jenkins J."/>
            <person name="Mckie-Krisberg Z.M."/>
            <person name="Prochnik S."/>
            <person name="Lindquist E."/>
            <person name="Dockter R.B."/>
            <person name="Adam C."/>
            <person name="Molina H."/>
            <person name="Bunkerborg J."/>
            <person name="Jin E."/>
            <person name="Buchheim M."/>
            <person name="Magnuson J."/>
        </authorList>
    </citation>
    <scope>NUCLEOTIDE SEQUENCE</scope>
    <source>
        <strain evidence="9">CCAP 19/18</strain>
    </source>
</reference>
<keyword evidence="4" id="KW-0862">Zinc</keyword>
<proteinExistence type="predicted"/>
<evidence type="ECO:0000256" key="6">
    <source>
        <dbReference type="ARBA" id="ARBA00023049"/>
    </source>
</evidence>
<evidence type="ECO:0000313" key="10">
    <source>
        <dbReference type="Proteomes" id="UP000815325"/>
    </source>
</evidence>
<dbReference type="InterPro" id="IPR003959">
    <property type="entry name" value="ATPase_AAA_core"/>
</dbReference>
<dbReference type="SMART" id="SM00382">
    <property type="entry name" value="AAA"/>
    <property type="match status" value="1"/>
</dbReference>
<keyword evidence="6" id="KW-0482">Metalloprotease</keyword>
<evidence type="ECO:0000256" key="2">
    <source>
        <dbReference type="ARBA" id="ARBA00022723"/>
    </source>
</evidence>
<sequence>MLRQSAKRLHALVAEEALLERLASGKLASSSSNSAFSSLASVTCGSSSAGLMSALSISLRQQGGLLLVRRGVHSVAKHQLHGPSLPLRPSLFTPAQEGTGGWLSRFLRRAFCTDKRPRVHHVRLPWLRPQHKGACSDPLQGRVQRLEVVINNHGHMYGKVQRMEAVNNIHVHGKVQRLEVVNNNRVRVYVRADDSGFSELSQGPSQGGVYKYHFQIGSTDALERKLDEAQRELQVPAERHVPVKYVNEVSMLHVLLDFAPTLLLLGATYWLISRQMRQMTGGLPGRPGAGGKNQRGSSGPGGFFGMGKANTTTLDKGATKVTFKDVAGCDEAKLEIMEFVQFLQNPDKFKNLGAKLPKGALLVGPPGSGKTLLAKATAGEAGVPFLSISGSDFQEMFVGVGPARVRDLFAQARSQSPSMLFIDEIDAIGRQRGRGGAMVGRVAARWLNRGVHGMGGGRCLHHYAGQRVHLKGLKLVHPIEYYAQRLAALSPGMAGADIANVCNEAALVMIGKISTGATNDLERVTQLAYSQVAVYGMNEKIGLLSYRMDRDQFDKPYSNETAQMIDHEVRTFVDAAYKRTVAMVEEKKELIQAMATTLLEKEVINFDDVERLLGKRPFGSDHVRNIDRFRFGGDGTPPAASEDGAKEGASPSDSGSSGGDGGGPAGEPAIEEQGTLVERLRRRLEPGAVVAV</sequence>
<organism evidence="9 10">
    <name type="scientific">Dunaliella salina</name>
    <name type="common">Green alga</name>
    <name type="synonym">Protococcus salinus</name>
    <dbReference type="NCBI Taxonomy" id="3046"/>
    <lineage>
        <taxon>Eukaryota</taxon>
        <taxon>Viridiplantae</taxon>
        <taxon>Chlorophyta</taxon>
        <taxon>core chlorophytes</taxon>
        <taxon>Chlorophyceae</taxon>
        <taxon>CS clade</taxon>
        <taxon>Chlamydomonadales</taxon>
        <taxon>Dunaliellaceae</taxon>
        <taxon>Dunaliella</taxon>
    </lineage>
</organism>
<dbReference type="InterPro" id="IPR037219">
    <property type="entry name" value="Peptidase_M41-like"/>
</dbReference>
<dbReference type="Gene3D" id="3.40.1690.20">
    <property type="match status" value="1"/>
</dbReference>
<comment type="caution">
    <text evidence="9">The sequence shown here is derived from an EMBL/GenBank/DDBJ whole genome shotgun (WGS) entry which is preliminary data.</text>
</comment>
<dbReference type="InterPro" id="IPR050928">
    <property type="entry name" value="ATP-dep_Zn_Metalloprotease"/>
</dbReference>
<keyword evidence="2" id="KW-0479">Metal-binding</keyword>
<feature type="domain" description="AAA+ ATPase" evidence="8">
    <location>
        <begin position="356"/>
        <end position="610"/>
    </location>
</feature>
<feature type="compositionally biased region" description="Gly residues" evidence="7">
    <location>
        <begin position="282"/>
        <end position="304"/>
    </location>
</feature>